<evidence type="ECO:0000313" key="3">
    <source>
        <dbReference type="Proteomes" id="UP000298787"/>
    </source>
</evidence>
<accession>A0A4U5UVT8</accession>
<dbReference type="Proteomes" id="UP000298787">
    <property type="component" value="Chromosome 12"/>
</dbReference>
<organism evidence="2 3">
    <name type="scientific">Collichthys lucidus</name>
    <name type="common">Big head croaker</name>
    <name type="synonym">Sciaena lucida</name>
    <dbReference type="NCBI Taxonomy" id="240159"/>
    <lineage>
        <taxon>Eukaryota</taxon>
        <taxon>Metazoa</taxon>
        <taxon>Chordata</taxon>
        <taxon>Craniata</taxon>
        <taxon>Vertebrata</taxon>
        <taxon>Euteleostomi</taxon>
        <taxon>Actinopterygii</taxon>
        <taxon>Neopterygii</taxon>
        <taxon>Teleostei</taxon>
        <taxon>Neoteleostei</taxon>
        <taxon>Acanthomorphata</taxon>
        <taxon>Eupercaria</taxon>
        <taxon>Sciaenidae</taxon>
        <taxon>Collichthys</taxon>
    </lineage>
</organism>
<feature type="compositionally biased region" description="Basic residues" evidence="1">
    <location>
        <begin position="96"/>
        <end position="106"/>
    </location>
</feature>
<name>A0A4U5UVT8_COLLU</name>
<evidence type="ECO:0000256" key="1">
    <source>
        <dbReference type="SAM" id="MobiDB-lite"/>
    </source>
</evidence>
<proteinExistence type="predicted"/>
<dbReference type="AlphaFoldDB" id="A0A4U5UVT8"/>
<gene>
    <name evidence="2" type="ORF">D9C73_014457</name>
</gene>
<keyword evidence="3" id="KW-1185">Reference proteome</keyword>
<reference evidence="2 3" key="1">
    <citation type="submission" date="2019-01" db="EMBL/GenBank/DDBJ databases">
        <title>Genome Assembly of Collichthys lucidus.</title>
        <authorList>
            <person name="Cai M."/>
            <person name="Xiao S."/>
        </authorList>
    </citation>
    <scope>NUCLEOTIDE SEQUENCE [LARGE SCALE GENOMIC DNA]</scope>
    <source>
        <strain evidence="2">JT15FE1705JMU</strain>
        <tissue evidence="2">Muscle</tissue>
    </source>
</reference>
<evidence type="ECO:0000313" key="2">
    <source>
        <dbReference type="EMBL" id="TKS79313.1"/>
    </source>
</evidence>
<dbReference type="EMBL" id="CM014089">
    <property type="protein sequence ID" value="TKS79313.1"/>
    <property type="molecule type" value="Genomic_DNA"/>
</dbReference>
<feature type="region of interest" description="Disordered" evidence="1">
    <location>
        <begin position="89"/>
        <end position="116"/>
    </location>
</feature>
<protein>
    <submittedName>
        <fullName evidence="2">Uncharacterized protein</fullName>
    </submittedName>
</protein>
<sequence>MDMMAEEQRVKRTLTEEAKKRKGERVDMLELIRLLSDGELLMAELLTSACFSVSKLPNPPKQDEEDKHFLRSFQTSTKDAEDRRVEPYRAAGTSRWARRRSRKKSHGEKSRYFETAGAQRERRNLTCYISNSSEATYSLNRSLPEPRYGITMRALRHEMAARVEDGRPGQRTIMQQKPDGNMNTMHSFHYISMRWLASGRLKRAVICHQASADD</sequence>